<dbReference type="EMBL" id="CAJOBF010000268">
    <property type="protein sequence ID" value="CAF3786914.1"/>
    <property type="molecule type" value="Genomic_DNA"/>
</dbReference>
<dbReference type="NCBIfam" id="TIGR02075">
    <property type="entry name" value="pyrH_bact"/>
    <property type="match status" value="1"/>
</dbReference>
<evidence type="ECO:0000256" key="1">
    <source>
        <dbReference type="ARBA" id="ARBA00004496"/>
    </source>
</evidence>
<comment type="pathway">
    <text evidence="2">Pyrimidine metabolism; CTP biosynthesis via de novo pathway; UDP from UMP (UMPK route): step 1/1.</text>
</comment>
<dbReference type="InterPro" id="IPR015963">
    <property type="entry name" value="Uridylate_kinase_bac"/>
</dbReference>
<evidence type="ECO:0000259" key="14">
    <source>
        <dbReference type="Pfam" id="PF00696"/>
    </source>
</evidence>
<dbReference type="Gene3D" id="3.40.1160.10">
    <property type="entry name" value="Acetylglutamate kinase-like"/>
    <property type="match status" value="1"/>
</dbReference>
<evidence type="ECO:0000256" key="9">
    <source>
        <dbReference type="ARBA" id="ARBA00022777"/>
    </source>
</evidence>
<evidence type="ECO:0000256" key="2">
    <source>
        <dbReference type="ARBA" id="ARBA00004791"/>
    </source>
</evidence>
<dbReference type="EC" id="2.7.4.22" evidence="4"/>
<dbReference type="InterPro" id="IPR011817">
    <property type="entry name" value="Uridylate_kinase"/>
</dbReference>
<dbReference type="FunFam" id="3.40.1160.10:FF:000001">
    <property type="entry name" value="Uridylate kinase"/>
    <property type="match status" value="1"/>
</dbReference>
<dbReference type="PANTHER" id="PTHR42833:SF4">
    <property type="entry name" value="URIDYLATE KINASE PUMPKIN, CHLOROPLASTIC"/>
    <property type="match status" value="1"/>
</dbReference>
<evidence type="ECO:0000256" key="3">
    <source>
        <dbReference type="ARBA" id="ARBA00007614"/>
    </source>
</evidence>
<dbReference type="PANTHER" id="PTHR42833">
    <property type="entry name" value="URIDYLATE KINASE"/>
    <property type="match status" value="1"/>
</dbReference>
<evidence type="ECO:0000256" key="5">
    <source>
        <dbReference type="ARBA" id="ARBA00016403"/>
    </source>
</evidence>
<dbReference type="UniPathway" id="UPA00159">
    <property type="reaction ID" value="UER00275"/>
</dbReference>
<dbReference type="AlphaFoldDB" id="A0A819ASP2"/>
<dbReference type="GO" id="GO:0006225">
    <property type="term" value="P:UDP biosynthetic process"/>
    <property type="evidence" value="ECO:0007669"/>
    <property type="project" value="TreeGrafter"/>
</dbReference>
<evidence type="ECO:0000256" key="4">
    <source>
        <dbReference type="ARBA" id="ARBA00012899"/>
    </source>
</evidence>
<evidence type="ECO:0000256" key="10">
    <source>
        <dbReference type="ARBA" id="ARBA00022840"/>
    </source>
</evidence>
<dbReference type="GO" id="GO:0044210">
    <property type="term" value="P:'de novo' CTP biosynthetic process"/>
    <property type="evidence" value="ECO:0007669"/>
    <property type="project" value="UniProtKB-UniPathway"/>
</dbReference>
<evidence type="ECO:0000256" key="7">
    <source>
        <dbReference type="ARBA" id="ARBA00022679"/>
    </source>
</evidence>
<evidence type="ECO:0000256" key="8">
    <source>
        <dbReference type="ARBA" id="ARBA00022741"/>
    </source>
</evidence>
<dbReference type="GO" id="GO:0033862">
    <property type="term" value="F:UMP kinase activity"/>
    <property type="evidence" value="ECO:0007669"/>
    <property type="project" value="UniProtKB-EC"/>
</dbReference>
<dbReference type="HAMAP" id="MF_01220_B">
    <property type="entry name" value="PyrH_B"/>
    <property type="match status" value="1"/>
</dbReference>
<sequence length="221" mass="24372">MGIKNFGHDFETLKAIAEDIKEVINLGVQVCVVVGGGNIYRGIDASLLGMERAAADYMGMLATVINALALQNTMEKAGIYTRVQSAIPMTTICEPFIRRRAIRHMEKGRVVIFAAGIGNPFFTTDSAAVLRAIEMNCDFLFKGTNVNGVYDSDPNKNKDAKRFAEITYTEALRENLKVMDMAAIAVARENNLPIKVFSIKKRGNFAQVLQGREEFTIIKGN</sequence>
<comment type="caution">
    <text evidence="15">The sequence shown here is derived from an EMBL/GenBank/DDBJ whole genome shotgun (WGS) entry which is preliminary data.</text>
</comment>
<dbReference type="InterPro" id="IPR001048">
    <property type="entry name" value="Asp/Glu/Uridylate_kinase"/>
</dbReference>
<comment type="catalytic activity">
    <reaction evidence="13">
        <text>UMP + ATP = UDP + ADP</text>
        <dbReference type="Rhea" id="RHEA:24400"/>
        <dbReference type="ChEBI" id="CHEBI:30616"/>
        <dbReference type="ChEBI" id="CHEBI:57865"/>
        <dbReference type="ChEBI" id="CHEBI:58223"/>
        <dbReference type="ChEBI" id="CHEBI:456216"/>
        <dbReference type="EC" id="2.7.4.22"/>
    </reaction>
</comment>
<comment type="similarity">
    <text evidence="3">Belongs to the UMP kinase family.</text>
</comment>
<evidence type="ECO:0000313" key="16">
    <source>
        <dbReference type="Proteomes" id="UP000663842"/>
    </source>
</evidence>
<evidence type="ECO:0000256" key="11">
    <source>
        <dbReference type="ARBA" id="ARBA00022975"/>
    </source>
</evidence>
<keyword evidence="10" id="KW-0067">ATP-binding</keyword>
<dbReference type="Proteomes" id="UP000663842">
    <property type="component" value="Unassembled WGS sequence"/>
</dbReference>
<keyword evidence="9" id="KW-0418">Kinase</keyword>
<name>A0A819ASP2_9BILA</name>
<dbReference type="GO" id="GO:0005524">
    <property type="term" value="F:ATP binding"/>
    <property type="evidence" value="ECO:0007669"/>
    <property type="project" value="UniProtKB-KW"/>
</dbReference>
<protein>
    <recommendedName>
        <fullName evidence="5">Uridylate kinase</fullName>
        <ecNumber evidence="4">2.7.4.22</ecNumber>
    </recommendedName>
    <alternativeName>
        <fullName evidence="12">Uridine monophosphate kinase</fullName>
    </alternativeName>
</protein>
<keyword evidence="11" id="KW-0665">Pyrimidine biosynthesis</keyword>
<keyword evidence="7" id="KW-0808">Transferase</keyword>
<evidence type="ECO:0000313" key="15">
    <source>
        <dbReference type="EMBL" id="CAF3786914.1"/>
    </source>
</evidence>
<gene>
    <name evidence="15" type="ORF">UXM345_LOCUS3993</name>
</gene>
<comment type="subcellular location">
    <subcellularLocation>
        <location evidence="1">Cytoplasm</location>
    </subcellularLocation>
</comment>
<proteinExistence type="inferred from homology"/>
<evidence type="ECO:0000256" key="6">
    <source>
        <dbReference type="ARBA" id="ARBA00022490"/>
    </source>
</evidence>
<dbReference type="InterPro" id="IPR036393">
    <property type="entry name" value="AceGlu_kinase-like_sf"/>
</dbReference>
<dbReference type="Pfam" id="PF00696">
    <property type="entry name" value="AA_kinase"/>
    <property type="match status" value="1"/>
</dbReference>
<feature type="domain" description="Aspartate/glutamate/uridylate kinase" evidence="14">
    <location>
        <begin position="10"/>
        <end position="198"/>
    </location>
</feature>
<accession>A0A819ASP2</accession>
<keyword evidence="6" id="KW-0963">Cytoplasm</keyword>
<evidence type="ECO:0000256" key="13">
    <source>
        <dbReference type="ARBA" id="ARBA00047767"/>
    </source>
</evidence>
<dbReference type="GO" id="GO:0005829">
    <property type="term" value="C:cytosol"/>
    <property type="evidence" value="ECO:0007669"/>
    <property type="project" value="TreeGrafter"/>
</dbReference>
<reference evidence="15" key="1">
    <citation type="submission" date="2021-02" db="EMBL/GenBank/DDBJ databases">
        <authorList>
            <person name="Nowell W R."/>
        </authorList>
    </citation>
    <scope>NUCLEOTIDE SEQUENCE</scope>
</reference>
<evidence type="ECO:0000256" key="12">
    <source>
        <dbReference type="ARBA" id="ARBA00032092"/>
    </source>
</evidence>
<dbReference type="PIRSF" id="PIRSF005650">
    <property type="entry name" value="Uridylate_kin"/>
    <property type="match status" value="1"/>
</dbReference>
<dbReference type="CDD" id="cd04254">
    <property type="entry name" value="AAK_UMPK-PyrH-Ec"/>
    <property type="match status" value="1"/>
</dbReference>
<keyword evidence="8" id="KW-0547">Nucleotide-binding</keyword>
<organism evidence="15 16">
    <name type="scientific">Rotaria magnacalcarata</name>
    <dbReference type="NCBI Taxonomy" id="392030"/>
    <lineage>
        <taxon>Eukaryota</taxon>
        <taxon>Metazoa</taxon>
        <taxon>Spiralia</taxon>
        <taxon>Gnathifera</taxon>
        <taxon>Rotifera</taxon>
        <taxon>Eurotatoria</taxon>
        <taxon>Bdelloidea</taxon>
        <taxon>Philodinida</taxon>
        <taxon>Philodinidae</taxon>
        <taxon>Rotaria</taxon>
    </lineage>
</organism>
<dbReference type="SUPFAM" id="SSF53633">
    <property type="entry name" value="Carbamate kinase-like"/>
    <property type="match status" value="1"/>
</dbReference>